<evidence type="ECO:0008006" key="4">
    <source>
        <dbReference type="Google" id="ProtNLM"/>
    </source>
</evidence>
<proteinExistence type="predicted"/>
<evidence type="ECO:0000313" key="3">
    <source>
        <dbReference type="Proteomes" id="UP000294003"/>
    </source>
</evidence>
<name>A0ABY0H5L7_9PEZI</name>
<sequence length="546" mass="60996">MTLFLPDLPSRLNDPNETSGPRRYDSRRTFGCEFEWSIAFLWEDEEEPLDPTNGNSPPAIRVPRNLGHDPADESRLVAYVYDDIRRTLRGHGIPLKTPRGMLNIEDFREHRLALYDGWEVKIDSSIKPPNQSEYHWCPVEITSPAEVASNESFSAITYVVNLLTSKYRMNVNPSCGLHVHVGQGADFLELGALRRAAGLLWAADPLLGCLHPPSKRFCYYSQSLRERTRLARGTTVADFEAHMMSDETCGRYIGREVRHGEESVHWREMNADEKTVMDFQLNRLSGHFKPFVGKEGEKIDEDGTTSPDTEARSEGESLGESLPEVILADDGISQAIMGYHARATTEAGDSNDGDSNATHSLDTAYGRCLDRNTAGMPLPRYTAEDEARLRAVAAYGCDTMLPLEPKTQTDAGVFFGIGEIFSSPSSCVLCWLLRCSDRWSDRPNYNFAAYDCFRLTEPKSNPRTIEYREAAGTTSGKWAETWARICVALVDWAEHAPVDEYLAVLDLCDEAAEGGSYDIVDLLDQIGVFAEAITVEKWLQSGGARH</sequence>
<reference evidence="2 3" key="1">
    <citation type="submission" date="2018-06" db="EMBL/GenBank/DDBJ databases">
        <title>Complete Genomes of Monosporascus.</title>
        <authorList>
            <person name="Robinson A.J."/>
            <person name="Natvig D.O."/>
        </authorList>
    </citation>
    <scope>NUCLEOTIDE SEQUENCE [LARGE SCALE GENOMIC DNA]</scope>
    <source>
        <strain evidence="2 3">CBS 609.92</strain>
    </source>
</reference>
<accession>A0ABY0H5L7</accession>
<dbReference type="InterPro" id="IPR022025">
    <property type="entry name" value="Amidoligase_2"/>
</dbReference>
<organism evidence="2 3">
    <name type="scientific">Monosporascus cannonballus</name>
    <dbReference type="NCBI Taxonomy" id="155416"/>
    <lineage>
        <taxon>Eukaryota</taxon>
        <taxon>Fungi</taxon>
        <taxon>Dikarya</taxon>
        <taxon>Ascomycota</taxon>
        <taxon>Pezizomycotina</taxon>
        <taxon>Sordariomycetes</taxon>
        <taxon>Xylariomycetidae</taxon>
        <taxon>Xylariales</taxon>
        <taxon>Xylariales incertae sedis</taxon>
        <taxon>Monosporascus</taxon>
    </lineage>
</organism>
<gene>
    <name evidence="2" type="ORF">DL762_006382</name>
</gene>
<dbReference type="PANTHER" id="PTHR36847">
    <property type="entry name" value="AMIDOLIGASE ENZYME"/>
    <property type="match status" value="1"/>
</dbReference>
<feature type="region of interest" description="Disordered" evidence="1">
    <location>
        <begin position="1"/>
        <end position="24"/>
    </location>
</feature>
<comment type="caution">
    <text evidence="2">The sequence shown here is derived from an EMBL/GenBank/DDBJ whole genome shotgun (WGS) entry which is preliminary data.</text>
</comment>
<feature type="region of interest" description="Disordered" evidence="1">
    <location>
        <begin position="293"/>
        <end position="323"/>
    </location>
</feature>
<dbReference type="Pfam" id="PF12224">
    <property type="entry name" value="Amidoligase_2"/>
    <property type="match status" value="1"/>
</dbReference>
<keyword evidence="3" id="KW-1185">Reference proteome</keyword>
<dbReference type="Proteomes" id="UP000294003">
    <property type="component" value="Unassembled WGS sequence"/>
</dbReference>
<evidence type="ECO:0000313" key="2">
    <source>
        <dbReference type="EMBL" id="RYO82960.1"/>
    </source>
</evidence>
<dbReference type="PANTHER" id="PTHR36847:SF1">
    <property type="entry name" value="AMIDOLIGASE ENZYME"/>
    <property type="match status" value="1"/>
</dbReference>
<evidence type="ECO:0000256" key="1">
    <source>
        <dbReference type="SAM" id="MobiDB-lite"/>
    </source>
</evidence>
<protein>
    <recommendedName>
        <fullName evidence="4">Amidoligase enzyme</fullName>
    </recommendedName>
</protein>
<dbReference type="EMBL" id="QJNS01000200">
    <property type="protein sequence ID" value="RYO82960.1"/>
    <property type="molecule type" value="Genomic_DNA"/>
</dbReference>